<proteinExistence type="predicted"/>
<dbReference type="SUPFAM" id="SSF52728">
    <property type="entry name" value="PTS IIb component"/>
    <property type="match status" value="1"/>
</dbReference>
<evidence type="ECO:0000256" key="3">
    <source>
        <dbReference type="ARBA" id="ARBA00022490"/>
    </source>
</evidence>
<keyword evidence="4" id="KW-0762">Sugar transport</keyword>
<accession>A0A645I256</accession>
<dbReference type="PROSITE" id="PS51101">
    <property type="entry name" value="PTS_EIIB_TYPE_4"/>
    <property type="match status" value="1"/>
</dbReference>
<evidence type="ECO:0000259" key="8">
    <source>
        <dbReference type="PROSITE" id="PS51101"/>
    </source>
</evidence>
<dbReference type="Gene3D" id="3.40.35.10">
    <property type="entry name" value="Phosphotransferase system, sorbose subfamily IIB component"/>
    <property type="match status" value="1"/>
</dbReference>
<protein>
    <recommendedName>
        <fullName evidence="8">PTS EIIB type-4 domain-containing protein</fullName>
    </recommendedName>
</protein>
<keyword evidence="6" id="KW-0598">Phosphotransferase system</keyword>
<dbReference type="InterPro" id="IPR036667">
    <property type="entry name" value="PTS_IIB_sorbose-sp_sf"/>
</dbReference>
<dbReference type="InterPro" id="IPR004720">
    <property type="entry name" value="PTS_IIB_sorbose-sp"/>
</dbReference>
<dbReference type="EMBL" id="VSSQ01103650">
    <property type="protein sequence ID" value="MPN44499.1"/>
    <property type="molecule type" value="Genomic_DNA"/>
</dbReference>
<feature type="domain" description="PTS EIIB type-4" evidence="8">
    <location>
        <begin position="1"/>
        <end position="55"/>
    </location>
</feature>
<dbReference type="GO" id="GO:0005737">
    <property type="term" value="C:cytoplasm"/>
    <property type="evidence" value="ECO:0007669"/>
    <property type="project" value="UniProtKB-SubCell"/>
</dbReference>
<evidence type="ECO:0000256" key="2">
    <source>
        <dbReference type="ARBA" id="ARBA00022448"/>
    </source>
</evidence>
<comment type="subcellular location">
    <subcellularLocation>
        <location evidence="1">Cytoplasm</location>
    </subcellularLocation>
</comment>
<evidence type="ECO:0000256" key="6">
    <source>
        <dbReference type="ARBA" id="ARBA00022683"/>
    </source>
</evidence>
<dbReference type="AlphaFoldDB" id="A0A645I256"/>
<organism evidence="9">
    <name type="scientific">bioreactor metagenome</name>
    <dbReference type="NCBI Taxonomy" id="1076179"/>
    <lineage>
        <taxon>unclassified sequences</taxon>
        <taxon>metagenomes</taxon>
        <taxon>ecological metagenomes</taxon>
    </lineage>
</organism>
<sequence>MGGVKTEEGKKQISMAVFVSPEEIQRLQDMNQRGIAVEVKMVPEDKGQDVMDLIK</sequence>
<keyword evidence="7" id="KW-0418">Kinase</keyword>
<keyword evidence="5" id="KW-0808">Transferase</keyword>
<comment type="caution">
    <text evidence="9">The sequence shown here is derived from an EMBL/GenBank/DDBJ whole genome shotgun (WGS) entry which is preliminary data.</text>
</comment>
<evidence type="ECO:0000256" key="4">
    <source>
        <dbReference type="ARBA" id="ARBA00022597"/>
    </source>
</evidence>
<evidence type="ECO:0000256" key="5">
    <source>
        <dbReference type="ARBA" id="ARBA00022679"/>
    </source>
</evidence>
<reference evidence="9" key="1">
    <citation type="submission" date="2019-08" db="EMBL/GenBank/DDBJ databases">
        <authorList>
            <person name="Kucharzyk K."/>
            <person name="Murdoch R.W."/>
            <person name="Higgins S."/>
            <person name="Loffler F."/>
        </authorList>
    </citation>
    <scope>NUCLEOTIDE SEQUENCE</scope>
</reference>
<evidence type="ECO:0000256" key="1">
    <source>
        <dbReference type="ARBA" id="ARBA00004496"/>
    </source>
</evidence>
<dbReference type="GO" id="GO:0008982">
    <property type="term" value="F:protein-N(PI)-phosphohistidine-sugar phosphotransferase activity"/>
    <property type="evidence" value="ECO:0007669"/>
    <property type="project" value="InterPro"/>
</dbReference>
<gene>
    <name evidence="9" type="ORF">SDC9_192064</name>
</gene>
<dbReference type="Pfam" id="PF03830">
    <property type="entry name" value="PTSIIB_sorb"/>
    <property type="match status" value="1"/>
</dbReference>
<keyword evidence="3" id="KW-0963">Cytoplasm</keyword>
<evidence type="ECO:0000256" key="7">
    <source>
        <dbReference type="ARBA" id="ARBA00022777"/>
    </source>
</evidence>
<evidence type="ECO:0000313" key="9">
    <source>
        <dbReference type="EMBL" id="MPN44499.1"/>
    </source>
</evidence>
<dbReference type="GO" id="GO:0009401">
    <property type="term" value="P:phosphoenolpyruvate-dependent sugar phosphotransferase system"/>
    <property type="evidence" value="ECO:0007669"/>
    <property type="project" value="UniProtKB-KW"/>
</dbReference>
<dbReference type="GO" id="GO:0016301">
    <property type="term" value="F:kinase activity"/>
    <property type="evidence" value="ECO:0007669"/>
    <property type="project" value="UniProtKB-KW"/>
</dbReference>
<name>A0A645I256_9ZZZZ</name>
<keyword evidence="2" id="KW-0813">Transport</keyword>